<dbReference type="PANTHER" id="PTHR46481:SF10">
    <property type="entry name" value="ZINC FINGER BED DOMAIN-CONTAINING PROTEIN 39"/>
    <property type="match status" value="1"/>
</dbReference>
<reference evidence="9 11" key="2">
    <citation type="journal article" date="2013" name="Nature">
        <title>Insights into bilaterian evolution from three spiralian genomes.</title>
        <authorList>
            <person name="Simakov O."/>
            <person name="Marletaz F."/>
            <person name="Cho S.J."/>
            <person name="Edsinger-Gonzales E."/>
            <person name="Havlak P."/>
            <person name="Hellsten U."/>
            <person name="Kuo D.H."/>
            <person name="Larsson T."/>
            <person name="Lv J."/>
            <person name="Arendt D."/>
            <person name="Savage R."/>
            <person name="Osoegawa K."/>
            <person name="de Jong P."/>
            <person name="Grimwood J."/>
            <person name="Chapman J.A."/>
            <person name="Shapiro H."/>
            <person name="Aerts A."/>
            <person name="Otillar R.P."/>
            <person name="Terry A.Y."/>
            <person name="Boore J.L."/>
            <person name="Grigoriev I.V."/>
            <person name="Lindberg D.R."/>
            <person name="Seaver E.C."/>
            <person name="Weisblat D.A."/>
            <person name="Putnam N.H."/>
            <person name="Rokhsar D.S."/>
        </authorList>
    </citation>
    <scope>NUCLEOTIDE SEQUENCE</scope>
</reference>
<dbReference type="GO" id="GO:0006357">
    <property type="term" value="P:regulation of transcription by RNA polymerase II"/>
    <property type="evidence" value="ECO:0000318"/>
    <property type="project" value="GO_Central"/>
</dbReference>
<dbReference type="Pfam" id="PF05699">
    <property type="entry name" value="Dimer_Tnp_hAT"/>
    <property type="match status" value="1"/>
</dbReference>
<accession>T1F377</accession>
<dbReference type="GO" id="GO:0008270">
    <property type="term" value="F:zinc ion binding"/>
    <property type="evidence" value="ECO:0007669"/>
    <property type="project" value="UniProtKB-KW"/>
</dbReference>
<evidence type="ECO:0000313" key="9">
    <source>
        <dbReference type="EMBL" id="ESO07261.1"/>
    </source>
</evidence>
<evidence type="ECO:0000313" key="10">
    <source>
        <dbReference type="EnsemblMetazoa" id="HelroP170589"/>
    </source>
</evidence>
<dbReference type="InterPro" id="IPR052035">
    <property type="entry name" value="ZnF_BED_domain_contain"/>
</dbReference>
<proteinExistence type="predicted"/>
<reference evidence="10" key="3">
    <citation type="submission" date="2015-06" db="UniProtKB">
        <authorList>
            <consortium name="EnsemblMetazoa"/>
        </authorList>
    </citation>
    <scope>IDENTIFICATION</scope>
</reference>
<dbReference type="GeneID" id="20203276"/>
<dbReference type="InterPro" id="IPR012337">
    <property type="entry name" value="RNaseH-like_sf"/>
</dbReference>
<evidence type="ECO:0000256" key="3">
    <source>
        <dbReference type="ARBA" id="ARBA00022771"/>
    </source>
</evidence>
<keyword evidence="5" id="KW-0539">Nucleus</keyword>
<dbReference type="RefSeq" id="XP_009014639.1">
    <property type="nucleotide sequence ID" value="XM_009016391.1"/>
</dbReference>
<dbReference type="EMBL" id="AMQM01003600">
    <property type="status" value="NOT_ANNOTATED_CDS"/>
    <property type="molecule type" value="Genomic_DNA"/>
</dbReference>
<dbReference type="KEGG" id="hro:HELRODRAFT_170589"/>
<dbReference type="EMBL" id="KB096222">
    <property type="protein sequence ID" value="ESO07261.1"/>
    <property type="molecule type" value="Genomic_DNA"/>
</dbReference>
<dbReference type="Proteomes" id="UP000015101">
    <property type="component" value="Unassembled WGS sequence"/>
</dbReference>
<dbReference type="GO" id="GO:0005634">
    <property type="term" value="C:nucleus"/>
    <property type="evidence" value="ECO:0000318"/>
    <property type="project" value="GO_Central"/>
</dbReference>
<keyword evidence="3" id="KW-0863">Zinc-finger</keyword>
<keyword evidence="4" id="KW-0862">Zinc</keyword>
<dbReference type="Gene3D" id="1.10.10.1070">
    <property type="entry name" value="Zinc finger, BED domain-containing"/>
    <property type="match status" value="1"/>
</dbReference>
<evidence type="ECO:0000256" key="5">
    <source>
        <dbReference type="ARBA" id="ARBA00023242"/>
    </source>
</evidence>
<dbReference type="OrthoDB" id="2438421at2759"/>
<name>T1F377_HELRO</name>
<evidence type="ECO:0000259" key="8">
    <source>
        <dbReference type="Pfam" id="PF05699"/>
    </source>
</evidence>
<feature type="domain" description="HAT C-terminal dimerisation" evidence="8">
    <location>
        <begin position="656"/>
        <end position="689"/>
    </location>
</feature>
<evidence type="ECO:0000256" key="2">
    <source>
        <dbReference type="ARBA" id="ARBA00022723"/>
    </source>
</evidence>
<keyword evidence="11" id="KW-1185">Reference proteome</keyword>
<reference evidence="11" key="1">
    <citation type="submission" date="2012-12" db="EMBL/GenBank/DDBJ databases">
        <authorList>
            <person name="Hellsten U."/>
            <person name="Grimwood J."/>
            <person name="Chapman J.A."/>
            <person name="Shapiro H."/>
            <person name="Aerts A."/>
            <person name="Otillar R.P."/>
            <person name="Terry A.Y."/>
            <person name="Boore J.L."/>
            <person name="Simakov O."/>
            <person name="Marletaz F."/>
            <person name="Cho S.-J."/>
            <person name="Edsinger-Gonzales E."/>
            <person name="Havlak P."/>
            <person name="Kuo D.-H."/>
            <person name="Larsson T."/>
            <person name="Lv J."/>
            <person name="Arendt D."/>
            <person name="Savage R."/>
            <person name="Osoegawa K."/>
            <person name="de Jong P."/>
            <person name="Lindberg D.R."/>
            <person name="Seaver E.C."/>
            <person name="Weisblat D.A."/>
            <person name="Putnam N.H."/>
            <person name="Grigoriev I.V."/>
            <person name="Rokhsar D.S."/>
        </authorList>
    </citation>
    <scope>NUCLEOTIDE SEQUENCE</scope>
</reference>
<dbReference type="InterPro" id="IPR008906">
    <property type="entry name" value="HATC_C_dom"/>
</dbReference>
<dbReference type="OMA" id="MHLFNTS"/>
<evidence type="ECO:0000256" key="7">
    <source>
        <dbReference type="SAM" id="MobiDB-lite"/>
    </source>
</evidence>
<dbReference type="SUPFAM" id="SSF140996">
    <property type="entry name" value="Hermes dimerisation domain"/>
    <property type="match status" value="1"/>
</dbReference>
<dbReference type="EnsemblMetazoa" id="HelroT170589">
    <property type="protein sequence ID" value="HelroP170589"/>
    <property type="gene ID" value="HelroG170589"/>
</dbReference>
<feature type="coiled-coil region" evidence="6">
    <location>
        <begin position="582"/>
        <end position="609"/>
    </location>
</feature>
<dbReference type="SUPFAM" id="SSF53098">
    <property type="entry name" value="Ribonuclease H-like"/>
    <property type="match status" value="1"/>
</dbReference>
<gene>
    <name evidence="10" type="primary">20203276</name>
    <name evidence="9" type="ORF">HELRODRAFT_170589</name>
</gene>
<evidence type="ECO:0000256" key="4">
    <source>
        <dbReference type="ARBA" id="ARBA00022833"/>
    </source>
</evidence>
<evidence type="ECO:0000256" key="6">
    <source>
        <dbReference type="SAM" id="Coils"/>
    </source>
</evidence>
<keyword evidence="2" id="KW-0479">Metal-binding</keyword>
<dbReference type="HOGENOM" id="CLU_380490_0_0_1"/>
<evidence type="ECO:0000256" key="1">
    <source>
        <dbReference type="ARBA" id="ARBA00004123"/>
    </source>
</evidence>
<dbReference type="CTD" id="20203276"/>
<dbReference type="AlphaFoldDB" id="T1F377"/>
<organism evidence="10 11">
    <name type="scientific">Helobdella robusta</name>
    <name type="common">Californian leech</name>
    <dbReference type="NCBI Taxonomy" id="6412"/>
    <lineage>
        <taxon>Eukaryota</taxon>
        <taxon>Metazoa</taxon>
        <taxon>Spiralia</taxon>
        <taxon>Lophotrochozoa</taxon>
        <taxon>Annelida</taxon>
        <taxon>Clitellata</taxon>
        <taxon>Hirudinea</taxon>
        <taxon>Rhynchobdellida</taxon>
        <taxon>Glossiphoniidae</taxon>
        <taxon>Helobdella</taxon>
    </lineage>
</organism>
<protein>
    <recommendedName>
        <fullName evidence="8">HAT C-terminal dimerisation domain-containing protein</fullName>
    </recommendedName>
</protein>
<evidence type="ECO:0000313" key="11">
    <source>
        <dbReference type="Proteomes" id="UP000015101"/>
    </source>
</evidence>
<feature type="region of interest" description="Disordered" evidence="7">
    <location>
        <begin position="148"/>
        <end position="169"/>
    </location>
</feature>
<dbReference type="PANTHER" id="PTHR46481">
    <property type="entry name" value="ZINC FINGER BED DOMAIN-CONTAINING PROTEIN 4"/>
    <property type="match status" value="1"/>
</dbReference>
<comment type="subcellular location">
    <subcellularLocation>
        <location evidence="1">Nucleus</location>
    </subcellularLocation>
</comment>
<dbReference type="InParanoid" id="T1F377"/>
<keyword evidence="6" id="KW-0175">Coiled coil</keyword>
<dbReference type="GO" id="GO:0046983">
    <property type="term" value="F:protein dimerization activity"/>
    <property type="evidence" value="ECO:0007669"/>
    <property type="project" value="InterPro"/>
</dbReference>
<sequence length="728" mass="82996">MFNTSKLADQMENDIEMNSATVSAKVLNITPKVEDIEDFKKLSILMKPRCRSSRSVVWRFFGTLVYKDEACEPTVISNDSYCNLCFQEGHLHSYKYSSSSTNLQRHLITAHNISMNVDSSKVSTLKDQDYEDSMLLFGESRSEDFDNMDSKNISSTSRAMKDLEESSSTKSPVLVDQQSSIISNLAVMCCKDLLPFDIVEGEGFKQLLLNLEAVNYLLLPTSSSIRDEVLLNMFPEAMRKVSDIFKTSPSTLSVAVESQDGLVCSTFRYSKFKFYFCNEDFELVTLSLPLVIPGDVIVSNINLLEVFCTDYKLTEKTFFLVDESSPVDEKVDDVTEQPTQLHLEKYYCLIHSLNNLINVDGLSKNENYLQILREMNSHYELNQRPPFKSQKLLNAFKHLDQVVKSWTDLDNSKSNVKETLTQMPWYLLEPILEYIIKDLMNSKVPADLDDDVAHENVKSSLNNKLHDLKGLLSMFKKFSSAFEILNGSLNASCSLMLVLLLRVEIETILTTHADDESETIESIKRNMLASLKIRFPITDLHVCAALLDPSQRNLPSIREFLNHNQLTSVEFLSKMVKKYVKVNEADDEIENIKLNRKEAKVELVDLNSSSLAADVAPWKKMKLEILARQTNVSNQNFLEREIQKYICLFVPEDSANDDPLTWWKEQKKSLPKLSKLAKIILSLPAGCCNIRNVVKDENVCDKIQKLSLVGDDLKKFLFLHENFSNLST</sequence>